<evidence type="ECO:0000313" key="4">
    <source>
        <dbReference type="Proteomes" id="UP000521199"/>
    </source>
</evidence>
<keyword evidence="4" id="KW-1185">Reference proteome</keyword>
<gene>
    <name evidence="3" type="ORF">HNQ52_003268</name>
</gene>
<protein>
    <submittedName>
        <fullName evidence="3">Uncharacterized protein</fullName>
    </submittedName>
</protein>
<dbReference type="EMBL" id="JACHHP010000007">
    <property type="protein sequence ID" value="MBB5209696.1"/>
    <property type="molecule type" value="Genomic_DNA"/>
</dbReference>
<dbReference type="Proteomes" id="UP000521199">
    <property type="component" value="Unassembled WGS sequence"/>
</dbReference>
<dbReference type="AlphaFoldDB" id="A0A7W8D849"/>
<feature type="chain" id="PRO_5030893790" evidence="2">
    <location>
        <begin position="18"/>
        <end position="96"/>
    </location>
</feature>
<evidence type="ECO:0000256" key="2">
    <source>
        <dbReference type="SAM" id="SignalP"/>
    </source>
</evidence>
<proteinExistence type="predicted"/>
<feature type="compositionally biased region" description="Low complexity" evidence="1">
    <location>
        <begin position="36"/>
        <end position="72"/>
    </location>
</feature>
<organism evidence="3 4">
    <name type="scientific">Chiayiivirga flava</name>
    <dbReference type="NCBI Taxonomy" id="659595"/>
    <lineage>
        <taxon>Bacteria</taxon>
        <taxon>Pseudomonadati</taxon>
        <taxon>Pseudomonadota</taxon>
        <taxon>Gammaproteobacteria</taxon>
        <taxon>Lysobacterales</taxon>
        <taxon>Lysobacteraceae</taxon>
        <taxon>Chiayiivirga</taxon>
    </lineage>
</organism>
<reference evidence="3 4" key="1">
    <citation type="submission" date="2020-08" db="EMBL/GenBank/DDBJ databases">
        <title>Genomic Encyclopedia of Type Strains, Phase IV (KMG-IV): sequencing the most valuable type-strain genomes for metagenomic binning, comparative biology and taxonomic classification.</title>
        <authorList>
            <person name="Goeker M."/>
        </authorList>
    </citation>
    <scope>NUCLEOTIDE SEQUENCE [LARGE SCALE GENOMIC DNA]</scope>
    <source>
        <strain evidence="3 4">DSM 24163</strain>
    </source>
</reference>
<evidence type="ECO:0000313" key="3">
    <source>
        <dbReference type="EMBL" id="MBB5209696.1"/>
    </source>
</evidence>
<feature type="signal peptide" evidence="2">
    <location>
        <begin position="1"/>
        <end position="17"/>
    </location>
</feature>
<comment type="caution">
    <text evidence="3">The sequence shown here is derived from an EMBL/GenBank/DDBJ whole genome shotgun (WGS) entry which is preliminary data.</text>
</comment>
<evidence type="ECO:0000256" key="1">
    <source>
        <dbReference type="SAM" id="MobiDB-lite"/>
    </source>
</evidence>
<dbReference type="RefSeq" id="WP_183962241.1">
    <property type="nucleotide sequence ID" value="NZ_JACHHP010000007.1"/>
</dbReference>
<keyword evidence="2" id="KW-0732">Signal</keyword>
<feature type="region of interest" description="Disordered" evidence="1">
    <location>
        <begin position="25"/>
        <end position="83"/>
    </location>
</feature>
<name>A0A7W8D849_9GAMM</name>
<accession>A0A7W8D849</accession>
<sequence>MTRVALSLFLFAFSALAAAQVVTPSLASKDGGGGCPDAATPEAEPAAPAVGRADDVAPPAAAADVPAKATPLRPAPPAVRPKPVMRWHSFLPGMMK</sequence>